<evidence type="ECO:0008006" key="3">
    <source>
        <dbReference type="Google" id="ProtNLM"/>
    </source>
</evidence>
<name>A0ABU5ZZ33_9FLAO</name>
<dbReference type="EMBL" id="JAYKLX010000007">
    <property type="protein sequence ID" value="MEB3347111.1"/>
    <property type="molecule type" value="Genomic_DNA"/>
</dbReference>
<proteinExistence type="predicted"/>
<reference evidence="1 2" key="1">
    <citation type="journal article" date="2013" name="Int. J. Syst. Evol. Microbiol.">
        <title>Aquimarina gracilis sp. nov., isolated from the gut microflora of a mussel, Mytilus coruscus, and emended description of Aquimarina spongiae.</title>
        <authorList>
            <person name="Park S.C."/>
            <person name="Choe H.N."/>
            <person name="Baik K.S."/>
            <person name="Seong C.N."/>
        </authorList>
    </citation>
    <scope>NUCLEOTIDE SEQUENCE [LARGE SCALE GENOMIC DNA]</scope>
    <source>
        <strain evidence="1 2">PSC32</strain>
    </source>
</reference>
<sequence length="111" mass="12540">MSNPISWNQALEAEHTPKEYSFRAADIPEGSYQATLDFKIWADKVTGISCYFTKADSGEKMLLTVYRDRTTREYVLGDTDFRDSPIEALYNIEVKHNSKGNAKLVSATPVN</sequence>
<comment type="caution">
    <text evidence="1">The sequence shown here is derived from an EMBL/GenBank/DDBJ whole genome shotgun (WGS) entry which is preliminary data.</text>
</comment>
<dbReference type="Proteomes" id="UP001327027">
    <property type="component" value="Unassembled WGS sequence"/>
</dbReference>
<gene>
    <name evidence="1" type="ORF">U6A24_16680</name>
</gene>
<evidence type="ECO:0000313" key="1">
    <source>
        <dbReference type="EMBL" id="MEB3347111.1"/>
    </source>
</evidence>
<dbReference type="RefSeq" id="WP_324181131.1">
    <property type="nucleotide sequence ID" value="NZ_BAABAW010000020.1"/>
</dbReference>
<organism evidence="1 2">
    <name type="scientific">Aquimarina gracilis</name>
    <dbReference type="NCBI Taxonomy" id="874422"/>
    <lineage>
        <taxon>Bacteria</taxon>
        <taxon>Pseudomonadati</taxon>
        <taxon>Bacteroidota</taxon>
        <taxon>Flavobacteriia</taxon>
        <taxon>Flavobacteriales</taxon>
        <taxon>Flavobacteriaceae</taxon>
        <taxon>Aquimarina</taxon>
    </lineage>
</organism>
<evidence type="ECO:0000313" key="2">
    <source>
        <dbReference type="Proteomes" id="UP001327027"/>
    </source>
</evidence>
<accession>A0ABU5ZZ33</accession>
<protein>
    <recommendedName>
        <fullName evidence="3">Malectin (Di-glucose binding ER protein)</fullName>
    </recommendedName>
</protein>
<keyword evidence="2" id="KW-1185">Reference proteome</keyword>